<sequence>MHILDTLSIANYHSPDPQIKDHLLKTASELYKSDSDLPKLLQRYELTLNILESQSFNVKVKFHRNQQYLSLYATIMKTKIKEFYTNQKFQLFCNVYVPPKFSRTINIFCYNPSVTGYVALVKTDQMTSLIAMEQMLSQIDNKEKEQFYTFDDLFEDVNISIQPQNTIPIINMTPEKEQQKSIVRRHKKSLSEHQMFDFQRDQKQSQIFNQIQSIHQEKACISIQQYLVFFSQTKTESFLQDDYQFPSLNQINSIVSKNESQDEQKKGQTPISQFDQNAYYQKQEQTNYDSDDFDLFPRLELNSAISCPPLNKQPQTDQKKQMANPIYTGRLKFFDEQKNYGFIVMDEDKSDIFVHLDDLQKAGVTKEVLKTAKQGSQIRFQFNCMVYVGKYKKSRKAVELKLLTNLQANNFKGYQ</sequence>
<dbReference type="EMBL" id="CT868000">
    <property type="protein sequence ID" value="CAK59047.1"/>
    <property type="molecule type" value="Genomic_DNA"/>
</dbReference>
<gene>
    <name evidence="2" type="ORF">GSPATT00029678001</name>
</gene>
<dbReference type="SUPFAM" id="SSF50249">
    <property type="entry name" value="Nucleic acid-binding proteins"/>
    <property type="match status" value="1"/>
</dbReference>
<proteinExistence type="predicted"/>
<evidence type="ECO:0000313" key="3">
    <source>
        <dbReference type="Proteomes" id="UP000000600"/>
    </source>
</evidence>
<evidence type="ECO:0000259" key="1">
    <source>
        <dbReference type="PROSITE" id="PS51857"/>
    </source>
</evidence>
<dbReference type="eggNOG" id="ENOG502SSQT">
    <property type="taxonomic scope" value="Eukaryota"/>
</dbReference>
<dbReference type="HOGENOM" id="CLU_646355_0_0_1"/>
<dbReference type="GeneID" id="5012229"/>
<organism evidence="2 3">
    <name type="scientific">Paramecium tetraurelia</name>
    <dbReference type="NCBI Taxonomy" id="5888"/>
    <lineage>
        <taxon>Eukaryota</taxon>
        <taxon>Sar</taxon>
        <taxon>Alveolata</taxon>
        <taxon>Ciliophora</taxon>
        <taxon>Intramacronucleata</taxon>
        <taxon>Oligohymenophorea</taxon>
        <taxon>Peniculida</taxon>
        <taxon>Parameciidae</taxon>
        <taxon>Paramecium</taxon>
    </lineage>
</organism>
<dbReference type="RefSeq" id="XP_001426445.1">
    <property type="nucleotide sequence ID" value="XM_001426408.1"/>
</dbReference>
<accession>A0BKI0</accession>
<keyword evidence="3" id="KW-1185">Reference proteome</keyword>
<dbReference type="CDD" id="cd04458">
    <property type="entry name" value="CSP_CDS"/>
    <property type="match status" value="1"/>
</dbReference>
<feature type="domain" description="CSD" evidence="1">
    <location>
        <begin position="326"/>
        <end position="402"/>
    </location>
</feature>
<dbReference type="GO" id="GO:0003676">
    <property type="term" value="F:nucleic acid binding"/>
    <property type="evidence" value="ECO:0007669"/>
    <property type="project" value="InterPro"/>
</dbReference>
<dbReference type="OrthoDB" id="422005at2759"/>
<dbReference type="Pfam" id="PF00313">
    <property type="entry name" value="CSD"/>
    <property type="match status" value="1"/>
</dbReference>
<name>A0BKI0_PARTE</name>
<reference evidence="2 3" key="1">
    <citation type="journal article" date="2006" name="Nature">
        <title>Global trends of whole-genome duplications revealed by the ciliate Paramecium tetraurelia.</title>
        <authorList>
            <consortium name="Genoscope"/>
            <person name="Aury J.-M."/>
            <person name="Jaillon O."/>
            <person name="Duret L."/>
            <person name="Noel B."/>
            <person name="Jubin C."/>
            <person name="Porcel B.M."/>
            <person name="Segurens B."/>
            <person name="Daubin V."/>
            <person name="Anthouard V."/>
            <person name="Aiach N."/>
            <person name="Arnaiz O."/>
            <person name="Billaut A."/>
            <person name="Beisson J."/>
            <person name="Blanc I."/>
            <person name="Bouhouche K."/>
            <person name="Camara F."/>
            <person name="Duharcourt S."/>
            <person name="Guigo R."/>
            <person name="Gogendeau D."/>
            <person name="Katinka M."/>
            <person name="Keller A.-M."/>
            <person name="Kissmehl R."/>
            <person name="Klotz C."/>
            <person name="Koll F."/>
            <person name="Le Moue A."/>
            <person name="Lepere C."/>
            <person name="Malinsky S."/>
            <person name="Nowacki M."/>
            <person name="Nowak J.K."/>
            <person name="Plattner H."/>
            <person name="Poulain J."/>
            <person name="Ruiz F."/>
            <person name="Serrano V."/>
            <person name="Zagulski M."/>
            <person name="Dessen P."/>
            <person name="Betermier M."/>
            <person name="Weissenbach J."/>
            <person name="Scarpelli C."/>
            <person name="Schachter V."/>
            <person name="Sperling L."/>
            <person name="Meyer E."/>
            <person name="Cohen J."/>
            <person name="Wincker P."/>
        </authorList>
    </citation>
    <scope>NUCLEOTIDE SEQUENCE [LARGE SCALE GENOMIC DNA]</scope>
    <source>
        <strain evidence="2 3">Stock d4-2</strain>
    </source>
</reference>
<evidence type="ECO:0000313" key="2">
    <source>
        <dbReference type="EMBL" id="CAK59047.1"/>
    </source>
</evidence>
<dbReference type="InParanoid" id="A0BKI0"/>
<protein>
    <recommendedName>
        <fullName evidence="1">CSD domain-containing protein</fullName>
    </recommendedName>
</protein>
<dbReference type="AlphaFoldDB" id="A0BKI0"/>
<dbReference type="Proteomes" id="UP000000600">
    <property type="component" value="Unassembled WGS sequence"/>
</dbReference>
<dbReference type="InterPro" id="IPR012340">
    <property type="entry name" value="NA-bd_OB-fold"/>
</dbReference>
<dbReference type="OMA" id="INIFCYN"/>
<dbReference type="PROSITE" id="PS51857">
    <property type="entry name" value="CSD_2"/>
    <property type="match status" value="1"/>
</dbReference>
<dbReference type="KEGG" id="ptm:GSPATT00029678001"/>
<dbReference type="InterPro" id="IPR002059">
    <property type="entry name" value="CSP_DNA-bd"/>
</dbReference>
<dbReference type="Gene3D" id="2.40.50.140">
    <property type="entry name" value="Nucleic acid-binding proteins"/>
    <property type="match status" value="1"/>
</dbReference>